<dbReference type="EMBL" id="MEUB01000033">
    <property type="protein sequence ID" value="OGC22031.1"/>
    <property type="molecule type" value="Genomic_DNA"/>
</dbReference>
<evidence type="ECO:0008006" key="4">
    <source>
        <dbReference type="Google" id="ProtNLM"/>
    </source>
</evidence>
<accession>A0A1F4SNL5</accession>
<organism evidence="2 3">
    <name type="scientific">candidate division WOR-1 bacterium RIFOXYB2_FULL_37_13</name>
    <dbReference type="NCBI Taxonomy" id="1802579"/>
    <lineage>
        <taxon>Bacteria</taxon>
        <taxon>Bacillati</taxon>
        <taxon>Saganbacteria</taxon>
    </lineage>
</organism>
<keyword evidence="1" id="KW-0472">Membrane</keyword>
<protein>
    <recommendedName>
        <fullName evidence="4">Type 4 fimbrial biogenesis protein PilX N-terminal domain-containing protein</fullName>
    </recommendedName>
</protein>
<dbReference type="AlphaFoldDB" id="A0A1F4SNL5"/>
<keyword evidence="1" id="KW-0812">Transmembrane</keyword>
<feature type="transmembrane region" description="Helical" evidence="1">
    <location>
        <begin position="7"/>
        <end position="30"/>
    </location>
</feature>
<evidence type="ECO:0000256" key="1">
    <source>
        <dbReference type="SAM" id="Phobius"/>
    </source>
</evidence>
<gene>
    <name evidence="2" type="ORF">A2310_07005</name>
</gene>
<keyword evidence="1" id="KW-1133">Transmembrane helix</keyword>
<proteinExistence type="predicted"/>
<sequence length="131" mass="14746">MKNKGIALTYVILVISLLLSLGIGLASIIFSTTSSLHAQKEELYAFYLAEGALETGKTELDKNPAWYTDLPHHGNIIQWLKTEAKGLQITPKEEYNIKIVKEYNIPIIYGMGFYGKSCVIIKFQDGNYEEL</sequence>
<comment type="caution">
    <text evidence="2">The sequence shown here is derived from an EMBL/GenBank/DDBJ whole genome shotgun (WGS) entry which is preliminary data.</text>
</comment>
<dbReference type="STRING" id="1802579.A2310_07005"/>
<name>A0A1F4SNL5_UNCSA</name>
<evidence type="ECO:0000313" key="2">
    <source>
        <dbReference type="EMBL" id="OGC22031.1"/>
    </source>
</evidence>
<evidence type="ECO:0000313" key="3">
    <source>
        <dbReference type="Proteomes" id="UP000178417"/>
    </source>
</evidence>
<reference evidence="2 3" key="1">
    <citation type="journal article" date="2016" name="Nat. Commun.">
        <title>Thousands of microbial genomes shed light on interconnected biogeochemical processes in an aquifer system.</title>
        <authorList>
            <person name="Anantharaman K."/>
            <person name="Brown C.T."/>
            <person name="Hug L.A."/>
            <person name="Sharon I."/>
            <person name="Castelle C.J."/>
            <person name="Probst A.J."/>
            <person name="Thomas B.C."/>
            <person name="Singh A."/>
            <person name="Wilkins M.J."/>
            <person name="Karaoz U."/>
            <person name="Brodie E.L."/>
            <person name="Williams K.H."/>
            <person name="Hubbard S.S."/>
            <person name="Banfield J.F."/>
        </authorList>
    </citation>
    <scope>NUCLEOTIDE SEQUENCE [LARGE SCALE GENOMIC DNA]</scope>
</reference>
<dbReference type="Proteomes" id="UP000178417">
    <property type="component" value="Unassembled WGS sequence"/>
</dbReference>